<dbReference type="FunFam" id="2.10.25.10:FF:000086">
    <property type="entry name" value="Fibrillin 2"/>
    <property type="match status" value="1"/>
</dbReference>
<dbReference type="PROSITE" id="PS01187">
    <property type="entry name" value="EGF_CA"/>
    <property type="match status" value="16"/>
</dbReference>
<dbReference type="GO" id="GO:0048731">
    <property type="term" value="P:system development"/>
    <property type="evidence" value="ECO:0007669"/>
    <property type="project" value="UniProtKB-ARBA"/>
</dbReference>
<keyword evidence="11 14" id="KW-1015">Disulfide bond</keyword>
<dbReference type="InterPro" id="IPR013032">
    <property type="entry name" value="EGF-like_CS"/>
</dbReference>
<dbReference type="InterPro" id="IPR001881">
    <property type="entry name" value="EGF-like_Ca-bd_dom"/>
</dbReference>
<keyword evidence="18" id="KW-1185">Reference proteome</keyword>
<feature type="domain" description="TB" evidence="17">
    <location>
        <begin position="963"/>
        <end position="1014"/>
    </location>
</feature>
<keyword evidence="12" id="KW-0325">Glycoprotein</keyword>
<dbReference type="FunFam" id="2.10.25.10:FF:000087">
    <property type="entry name" value="Fibrillin 2"/>
    <property type="match status" value="1"/>
</dbReference>
<feature type="domain" description="EGF-like" evidence="16">
    <location>
        <begin position="150"/>
        <end position="182"/>
    </location>
</feature>
<feature type="domain" description="EGF-like" evidence="16">
    <location>
        <begin position="2497"/>
        <end position="2533"/>
    </location>
</feature>
<dbReference type="CDD" id="cd00054">
    <property type="entry name" value="EGF_CA"/>
    <property type="match status" value="23"/>
</dbReference>
<dbReference type="FunFam" id="2.10.25.10:FF:000010">
    <property type="entry name" value="Pro-epidermal growth factor"/>
    <property type="match status" value="2"/>
</dbReference>
<dbReference type="FunFam" id="2.10.25.10:FF:000008">
    <property type="entry name" value="Signal peptide, CUB domain, EGF-like 2"/>
    <property type="match status" value="1"/>
</dbReference>
<dbReference type="SUPFAM" id="SSF57196">
    <property type="entry name" value="EGF/Laminin"/>
    <property type="match status" value="10"/>
</dbReference>
<dbReference type="PROSITE" id="PS00010">
    <property type="entry name" value="ASX_HYDROXYL"/>
    <property type="match status" value="43"/>
</dbReference>
<dbReference type="InterPro" id="IPR017878">
    <property type="entry name" value="TB_dom"/>
</dbReference>
<feature type="domain" description="EGF-like" evidence="16">
    <location>
        <begin position="2536"/>
        <end position="2578"/>
    </location>
</feature>
<name>A0A6J2UUF5_CHACN</name>
<dbReference type="FunFam" id="2.10.25.10:FF:000038">
    <property type="entry name" value="Fibrillin 2"/>
    <property type="match status" value="1"/>
</dbReference>
<feature type="domain" description="EGF-like" evidence="16">
    <location>
        <begin position="1370"/>
        <end position="1408"/>
    </location>
</feature>
<dbReference type="FunFam" id="3.90.290.10:FF:000007">
    <property type="entry name" value="Fibrillin 2"/>
    <property type="match status" value="1"/>
</dbReference>
<evidence type="ECO:0000256" key="3">
    <source>
        <dbReference type="ARBA" id="ARBA00022525"/>
    </source>
</evidence>
<dbReference type="FunFam" id="2.10.25.10:FF:000096">
    <property type="entry name" value="Putative fibrillin 2"/>
    <property type="match status" value="1"/>
</dbReference>
<dbReference type="FunFam" id="2.10.25.10:FF:000044">
    <property type="entry name" value="Fibrillin 2"/>
    <property type="match status" value="1"/>
</dbReference>
<evidence type="ECO:0000256" key="13">
    <source>
        <dbReference type="ARBA" id="ARBA00069509"/>
    </source>
</evidence>
<dbReference type="SUPFAM" id="SSF57184">
    <property type="entry name" value="Growth factor receptor domain"/>
    <property type="match status" value="12"/>
</dbReference>
<accession>A0A6J2UUF5</accession>
<dbReference type="InterPro" id="IPR009030">
    <property type="entry name" value="Growth_fac_rcpt_cys_sf"/>
</dbReference>
<feature type="domain" description="EGF-like" evidence="16">
    <location>
        <begin position="1938"/>
        <end position="1980"/>
    </location>
</feature>
<feature type="domain" description="EGF-like" evidence="16">
    <location>
        <begin position="730"/>
        <end position="767"/>
    </location>
</feature>
<evidence type="ECO:0000256" key="2">
    <source>
        <dbReference type="ARBA" id="ARBA00008972"/>
    </source>
</evidence>
<dbReference type="Pfam" id="PF21364">
    <property type="entry name" value="EGF_FBN_1st"/>
    <property type="match status" value="1"/>
</dbReference>
<dbReference type="FunFam" id="3.90.290.10:FF:000020">
    <property type="entry name" value="Fibrillin-1"/>
    <property type="match status" value="1"/>
</dbReference>
<gene>
    <name evidence="19" type="primary">fbn2a</name>
</gene>
<comment type="subcellular location">
    <subcellularLocation>
        <location evidence="1">Secreted</location>
        <location evidence="1">Extracellular space</location>
        <location evidence="1">Extracellular matrix</location>
    </subcellularLocation>
</comment>
<feature type="domain" description="EGF-like" evidence="16">
    <location>
        <begin position="1162"/>
        <end position="1203"/>
    </location>
</feature>
<sequence length="2876" mass="311719">MRNRSLCLLVGYCAVLGILVSKGAGQSTGNLGNTRLQVDGLQNTANRVRRRGKQDALSGPNVCGSRFHSYCCPGWKTLPGGNQCIVPICRNSCGDGFCSRPNMCTCPSGQIAPTCGSKTSQQCNIRCMNGGACEGDQCQCQKGYTGAYCGQPICEKKCQNGGRCIGPNRCACVYGFTGPQCERDYRTGPCFTQVNNQMCQGLVSGIVCTKTLCCATVGRAWGHPCEMCPAQPQPCRRGFIPNIRTGACQDVDECQAVPGLCQGGKCINTVGSYECKCPVGHKQNEGTQKCEDVDECSTVPHVCDGGVCVNSVGSFSCVCQSGYVPSADRTRCFDKQTGSCFAGLLNGRCAQEMGGHFSKPQCCCDGGRCWARGAVPEMCPIPGSEDYRRMCLQGVPVGTFPEIMNPQRPNGYNPNLNGQGLHPVNGNGHRPPQIPINGNGNGQRPIRPDIVSLNETINICQKLPHLCLHGRCVPVASSYRCECNTGYRQDSRGECSDVDECVSDPCPNGDCVNTPGSFYCKCHPGFQRTPGKQTCIDIDECLHNGALCKNGRCLNTEGSFQCICNAGFQLTPDGRNCMDHDECATTNMCLNGMCINEDGSFKCVCKPGFTLASSGRYCIDIDECLTPNMCMNGRCVNTEGSYRCECMAGLAVSTDGRSCVDTHMRSTCYGAIKKGVCVRPFHGAVTKSECCCANTDYSFGEPCKPCPAKNSAEFQALCGSGIGFSVDGTDINECALDHDICANGVCENLRGGYRCICNTGYETDQSGRNCVDIDECLVNRLLCDNGLCRNSPGSYSCACPKGFLFRQDSDTCEDVNECESSPCINGVCKNNPGSFSCQCSSGSKLDPTGLICIENLKGTCWLNIEDGRCEVNINGGTLKSECCATLGAAWGSPCEQCEIDPVCSRGFARPRGTVCEDVNECQVFPGVCPNGRCVNTRGSFKCQCPEGLTLDATGRVCVDIRSEHCYLTYDEDACTQPVAGRFRMDACCCTVGAAWGKECEACPEPGTPEFDVLCPRGPGFANRGDVLTGRPVYKDINECKVFPSICTHGKCRNTIGSFRCRCDSGFALDMEERNCTDIDECRISPDLCGQGTCVNTPGSFECECFEGYESGFMMMKNCMDINECERNPILCRGGTCQNTDGSYECICPPGHQLSISGDTCEDVNECELSATLCRHGECVNVVGTYRCTCNTGYQSTPDKQGCTDIDECTIENGGCDVHCTNSEGSYTCSCNPGYTLMPDLRTCADVDECEEESDICDGGQCTNVPGEYHCLCYDGFMASMDMKACLDVNECELNANICMFGECENTIGSFVCHCEVGYSVKKGTSGCTDADECQSGTHNCDIHATCMNTPGSFRCTCHEGWRGNGVKCVDLDECTNGTHHCSASAKCINTPGSYRCSCSVGFTGDGFTCTDIDECAENVNLCENGQCLNIPGAYRCECEMGFTQAPDSRTCQDIDECSFQNICVFGTCKNIPGMFRCICDEGYELDRSGGNCTDVDECQDPINCVNGLCVNIPGSYECNCPLDFELNPTGVGCVDTRVGSCFLEAVGNARGRGGLVCSVEVGVGVSRSSCCCSKGRAWGNPCELCPAVNSSEYNTLCPGGEGFKPNPITIILEDIDECQELPGLCQGGNCVNTFGSFQCDCPTGYYLNIDTRICEDIDECVVNPGICGPGTCYNTLGNYTCVCPQEYMQVNGGNNCMDMRKSVCYRNYNGTACENELAFNLTLRLCCCAYNVGKAWNKPCEACPIPGTEGYRTLCGNIVPGFKLDIETGKPVDIDECREIPGICTNGVCINQIGSFRCECPTGFSYNDLLLVCEDIDECSSGENLCQRNADCINSPGSYRCECSEGFSLSPNGACIDRNECLENPSICSHGECVDIQGGYECVCHNGFKVTSNRKMCIDIDECVRQPCGNGTCKNTMGSYNCLCHPGFELTHNNDCIDIDECRMSYGQVCRKGQCINSVGSFYCLCEEGYELSLDGKNCVDVNECVILPGTCAPGTCQNLDGSFRCICPPGYVVQNEQCMDVNECDVDPNICLFGSCFNNPGSFECVCRPGFVLSENGRRCYDTRESFCFTRFENGKCSLPQAFNTTKAKCCCSNMPKEGWGDPCELCPKEQDAGFLDLCPYGHGLIPGIGDTRIDINECVENPGICYNGHCINTDGSFRCECPVGYTLNYTGVHCVDIDECSVGNPCGNGTCTNVIGGFECNCEEGFEPGPMMTCEDVNECAQNPLLCAFRCINTFGGYECTCPSGYTLREDQRMCQDLDECVEGLHDCDSMGMACKNLIGTFMCVCPVGMVRKMDDEVCQDEDECRTKPGICENGRCVNTIGSYMCECDTGFQPDSTRTQCLDYREGFCFTEVLHTMCQMSSSSRTPVTKSQCCCDGGRGWGNQCELCPLPGTAKYKKMCPHGPGYATDGTDIDECKVMADLCKNGRCINTMGTFKCHCNPGYIASITGTECIDLDECAMSPKPCNFICKNTEGSYSCACPRGYTLQDDGRTCKDLDECQTKRHNCQFLCINTIGGFTCKCPPGFTQHHTACIDNNECVTEPSLCGPKGICQNTPGSFSCECQRGFSLDSAGVNCEDVDECQSNHRCQFGCQNMLGGYRCNCPQGYTQHYQWNQCVDENECSNPDSCGSASCYNTLGSFKCSCPSGYTYNQLSSSCDDVDECSSFKTPCNYGCSNTQGGYLCGCPPGYFRVGQGHCVSDMRYGKGRFGSVERGEEDNSLSPEACYECKINGHHKPTIRKRRAANGTLPEEGLTVNLASLDMELPLTLVLNVSQLNLKEHILELVPAIRPLTNHVTYVITEGNQEKLFQIQQHQGLSYLHCSRKKASPGDYVLEIRSTPLYGRSELRHLEDSRDRDYLSGELGQNLHMKLHITLQ</sequence>
<dbReference type="PANTHER" id="PTHR47333:SF5">
    <property type="entry name" value="FIBRILLIN-3"/>
    <property type="match status" value="1"/>
</dbReference>
<feature type="domain" description="EGF-like" evidence="16">
    <location>
        <begin position="2136"/>
        <end position="2177"/>
    </location>
</feature>
<dbReference type="Pfam" id="PF12662">
    <property type="entry name" value="cEGF"/>
    <property type="match status" value="3"/>
</dbReference>
<dbReference type="OrthoDB" id="4062651at2759"/>
<dbReference type="InterPro" id="IPR049883">
    <property type="entry name" value="NOTCH1_EGF-like"/>
</dbReference>
<evidence type="ECO:0000256" key="14">
    <source>
        <dbReference type="PROSITE-ProRule" id="PRU00076"/>
    </source>
</evidence>
<evidence type="ECO:0000256" key="7">
    <source>
        <dbReference type="ARBA" id="ARBA00022702"/>
    </source>
</evidence>
<feature type="domain" description="TB" evidence="17">
    <location>
        <begin position="858"/>
        <end position="897"/>
    </location>
</feature>
<dbReference type="FunFam" id="2.10.25.10:FF:000058">
    <property type="entry name" value="Fibrillin 2"/>
    <property type="match status" value="1"/>
</dbReference>
<dbReference type="FunFam" id="3.90.290.10:FF:000003">
    <property type="entry name" value="Fibrillin 3"/>
    <property type="match status" value="1"/>
</dbReference>
<dbReference type="Pfam" id="PF12947">
    <property type="entry name" value="EGF_3"/>
    <property type="match status" value="1"/>
</dbReference>
<feature type="domain" description="EGF-like" evidence="16">
    <location>
        <begin position="1981"/>
        <end position="2020"/>
    </location>
</feature>
<dbReference type="GO" id="GO:0005509">
    <property type="term" value="F:calcium ion binding"/>
    <property type="evidence" value="ECO:0007669"/>
    <property type="project" value="InterPro"/>
</dbReference>
<proteinExistence type="inferred from homology"/>
<evidence type="ECO:0000256" key="15">
    <source>
        <dbReference type="SAM" id="SignalP"/>
    </source>
</evidence>
<feature type="domain" description="EGF-like" evidence="16">
    <location>
        <begin position="1204"/>
        <end position="1244"/>
    </location>
</feature>
<dbReference type="FunFam" id="2.10.25.10:FF:000049">
    <property type="entry name" value="Fibrillin 2"/>
    <property type="match status" value="2"/>
</dbReference>
<keyword evidence="6" id="KW-0597">Phosphoprotein</keyword>
<feature type="disulfide bond" evidence="14">
    <location>
        <begin position="172"/>
        <end position="181"/>
    </location>
</feature>
<feature type="domain" description="EGF-like" evidence="16">
    <location>
        <begin position="1494"/>
        <end position="1534"/>
    </location>
</feature>
<feature type="domain" description="TB" evidence="17">
    <location>
        <begin position="666"/>
        <end position="718"/>
    </location>
</feature>
<dbReference type="InParanoid" id="A0A6J2UUF5"/>
<dbReference type="InterPro" id="IPR000742">
    <property type="entry name" value="EGF"/>
</dbReference>
<feature type="domain" description="TB" evidence="17">
    <location>
        <begin position="1539"/>
        <end position="1597"/>
    </location>
</feature>
<dbReference type="PIRSF" id="PIRSF036312">
    <property type="entry name" value="Fibrillin"/>
    <property type="match status" value="1"/>
</dbReference>
<feature type="signal peptide" evidence="15">
    <location>
        <begin position="1"/>
        <end position="25"/>
    </location>
</feature>
<feature type="domain" description="EGF-like" evidence="16">
    <location>
        <begin position="2021"/>
        <end position="2062"/>
    </location>
</feature>
<feature type="domain" description="EGF-like" evidence="16">
    <location>
        <begin position="1077"/>
        <end position="1119"/>
    </location>
</feature>
<dbReference type="CTD" id="102695248"/>
<feature type="domain" description="EGF-like" evidence="16">
    <location>
        <begin position="2303"/>
        <end position="2344"/>
    </location>
</feature>
<dbReference type="FunFam" id="2.10.25.10:FF:000002">
    <property type="entry name" value="Latent-transforming growth factor beta-binding protein 3"/>
    <property type="match status" value="1"/>
</dbReference>
<feature type="domain" description="EGF-like" evidence="16">
    <location>
        <begin position="814"/>
        <end position="853"/>
    </location>
</feature>
<evidence type="ECO:0000256" key="11">
    <source>
        <dbReference type="ARBA" id="ARBA00023157"/>
    </source>
</evidence>
<dbReference type="PROSITE" id="PS50026">
    <property type="entry name" value="EGF_3"/>
    <property type="match status" value="40"/>
</dbReference>
<feature type="disulfide bond" evidence="14">
    <location>
        <begin position="2583"/>
        <end position="2593"/>
    </location>
</feature>
<feature type="domain" description="EGF-like" evidence="16">
    <location>
        <begin position="579"/>
        <end position="619"/>
    </location>
</feature>
<dbReference type="GO" id="GO:0005576">
    <property type="term" value="C:extracellular region"/>
    <property type="evidence" value="ECO:0007669"/>
    <property type="project" value="UniProtKB-ARBA"/>
</dbReference>
<keyword evidence="9" id="KW-0677">Repeat</keyword>
<dbReference type="Pfam" id="PF12661">
    <property type="entry name" value="hEGF"/>
    <property type="match status" value="2"/>
</dbReference>
<protein>
    <recommendedName>
        <fullName evidence="13">Fibrillin-1</fullName>
    </recommendedName>
</protein>
<feature type="domain" description="EGF-like" evidence="16">
    <location>
        <begin position="537"/>
        <end position="578"/>
    </location>
</feature>
<dbReference type="InterPro" id="IPR000152">
    <property type="entry name" value="EGF-type_Asp/Asn_hydroxyl_site"/>
</dbReference>
<dbReference type="Pfam" id="PF00683">
    <property type="entry name" value="TB"/>
    <property type="match status" value="9"/>
</dbReference>
<keyword evidence="7" id="KW-0372">Hormone</keyword>
<feature type="disulfide bond" evidence="14">
    <location>
        <begin position="501"/>
        <end position="511"/>
    </location>
</feature>
<evidence type="ECO:0000313" key="18">
    <source>
        <dbReference type="Proteomes" id="UP000504632"/>
    </source>
</evidence>
<dbReference type="FunFam" id="2.10.25.10:FF:000071">
    <property type="entry name" value="Fibrillin 2"/>
    <property type="match status" value="1"/>
</dbReference>
<dbReference type="GO" id="GO:0005179">
    <property type="term" value="F:hormone activity"/>
    <property type="evidence" value="ECO:0007669"/>
    <property type="project" value="UniProtKB-KW"/>
</dbReference>
<feature type="domain" description="EGF-like" evidence="16">
    <location>
        <begin position="1453"/>
        <end position="1489"/>
    </location>
</feature>
<dbReference type="PROSITE" id="PS01186">
    <property type="entry name" value="EGF_2"/>
    <property type="match status" value="30"/>
</dbReference>
<dbReference type="PANTHER" id="PTHR47333">
    <property type="entry name" value="VON WILLEBRAND FACTOR C AND EGF DOMAIN-CONTAINING PROTEIN"/>
    <property type="match status" value="1"/>
</dbReference>
<dbReference type="InterPro" id="IPR018097">
    <property type="entry name" value="EGF_Ca-bd_CS"/>
</dbReference>
<feature type="domain" description="EGF-like" evidence="16">
    <location>
        <begin position="1815"/>
        <end position="1856"/>
    </location>
</feature>
<dbReference type="GO" id="GO:0048598">
    <property type="term" value="P:embryonic morphogenesis"/>
    <property type="evidence" value="ECO:0007669"/>
    <property type="project" value="UniProtKB-ARBA"/>
</dbReference>
<dbReference type="Gene3D" id="2.10.25.10">
    <property type="entry name" value="Laminin"/>
    <property type="match status" value="46"/>
</dbReference>
<dbReference type="FunFam" id="2.10.25.10:FF:000119">
    <property type="entry name" value="vitamin K-dependent protein S"/>
    <property type="match status" value="1"/>
</dbReference>
<dbReference type="FunFam" id="2.10.25.10:FF:000149">
    <property type="entry name" value="Fibrillin 2"/>
    <property type="match status" value="1"/>
</dbReference>
<feature type="domain" description="EGF-like" evidence="16">
    <location>
        <begin position="772"/>
        <end position="813"/>
    </location>
</feature>
<evidence type="ECO:0000256" key="5">
    <source>
        <dbReference type="ARBA" id="ARBA00022536"/>
    </source>
</evidence>
<evidence type="ECO:0000256" key="10">
    <source>
        <dbReference type="ARBA" id="ARBA00022837"/>
    </source>
</evidence>
<feature type="domain" description="EGF-like" evidence="16">
    <location>
        <begin position="2218"/>
        <end position="2258"/>
    </location>
</feature>
<dbReference type="FunFam" id="2.10.25.10:FF:000159">
    <property type="entry name" value="Fibrillin 2"/>
    <property type="match status" value="1"/>
</dbReference>
<comment type="caution">
    <text evidence="14">Lacks conserved residue(s) required for the propagation of feature annotation.</text>
</comment>
<dbReference type="FunFam" id="3.90.290.10:FF:000005">
    <property type="entry name" value="Fibrillin 2"/>
    <property type="match status" value="1"/>
</dbReference>
<dbReference type="GeneID" id="115806970"/>
<dbReference type="Proteomes" id="UP000504632">
    <property type="component" value="Chromosome 3"/>
</dbReference>
<dbReference type="FunFam" id="2.10.25.10:FF:000131">
    <property type="entry name" value="Fibrillin 2"/>
    <property type="match status" value="1"/>
</dbReference>
<dbReference type="InterPro" id="IPR049388">
    <property type="entry name" value="FBN_EGF_N"/>
</dbReference>
<evidence type="ECO:0000259" key="16">
    <source>
        <dbReference type="PROSITE" id="PS50026"/>
    </source>
</evidence>
<feature type="domain" description="EGF-like" evidence="16">
    <location>
        <begin position="1411"/>
        <end position="1452"/>
    </location>
</feature>
<dbReference type="FunFam" id="3.90.290.10:FF:000006">
    <property type="entry name" value="Fibrillin 2"/>
    <property type="match status" value="1"/>
</dbReference>
<dbReference type="InterPro" id="IPR040872">
    <property type="entry name" value="Fibrillin_U_N"/>
</dbReference>
<feature type="domain" description="TB" evidence="17">
    <location>
        <begin position="2067"/>
        <end position="2120"/>
    </location>
</feature>
<feature type="domain" description="TB" evidence="17">
    <location>
        <begin position="338"/>
        <end position="391"/>
    </location>
</feature>
<dbReference type="SMART" id="SM00181">
    <property type="entry name" value="EGF"/>
    <property type="match status" value="47"/>
</dbReference>
<feature type="domain" description="EGF-like" evidence="16">
    <location>
        <begin position="1656"/>
        <end position="1693"/>
    </location>
</feature>
<feature type="domain" description="EGF-like" evidence="16">
    <location>
        <begin position="497"/>
        <end position="536"/>
    </location>
</feature>
<feature type="domain" description="TB" evidence="17">
    <location>
        <begin position="1702"/>
        <end position="1755"/>
    </location>
</feature>
<dbReference type="FunFam" id="3.90.290.10:FF:000010">
    <property type="entry name" value="Fibrillin 2"/>
    <property type="match status" value="1"/>
</dbReference>
<dbReference type="FunFam" id="2.10.25.10:FF:000003">
    <property type="entry name" value="fibrillin-1 isoform X1"/>
    <property type="match status" value="17"/>
</dbReference>
<keyword evidence="10" id="KW-0106">Calcium</keyword>
<feature type="domain" description="EGF-like" evidence="16">
    <location>
        <begin position="1287"/>
        <end position="1324"/>
    </location>
</feature>
<evidence type="ECO:0000256" key="8">
    <source>
        <dbReference type="ARBA" id="ARBA00022729"/>
    </source>
</evidence>
<feature type="domain" description="EGF-like" evidence="16">
    <location>
        <begin position="292"/>
        <end position="333"/>
    </location>
</feature>
<dbReference type="RefSeq" id="XP_030623689.1">
    <property type="nucleotide sequence ID" value="XM_030767829.1"/>
</dbReference>
<feature type="domain" description="EGF-like" evidence="16">
    <location>
        <begin position="1899"/>
        <end position="1934"/>
    </location>
</feature>
<evidence type="ECO:0000256" key="4">
    <source>
        <dbReference type="ARBA" id="ARBA00022530"/>
    </source>
</evidence>
<keyword evidence="8 15" id="KW-0732">Signal</keyword>
<dbReference type="GO" id="GO:0030855">
    <property type="term" value="P:epithelial cell differentiation"/>
    <property type="evidence" value="ECO:0007669"/>
    <property type="project" value="UniProtKB-ARBA"/>
</dbReference>
<organism evidence="18 19">
    <name type="scientific">Chanos chanos</name>
    <name type="common">Milkfish</name>
    <name type="synonym">Mugil chanos</name>
    <dbReference type="NCBI Taxonomy" id="29144"/>
    <lineage>
        <taxon>Eukaryota</taxon>
        <taxon>Metazoa</taxon>
        <taxon>Chordata</taxon>
        <taxon>Craniata</taxon>
        <taxon>Vertebrata</taxon>
        <taxon>Euteleostomi</taxon>
        <taxon>Actinopterygii</taxon>
        <taxon>Neopterygii</taxon>
        <taxon>Teleostei</taxon>
        <taxon>Ostariophysi</taxon>
        <taxon>Gonorynchiformes</taxon>
        <taxon>Chanidae</taxon>
        <taxon>Chanos</taxon>
    </lineage>
</organism>
<dbReference type="FunFam" id="2.10.25.10:FF:000023">
    <property type="entry name" value="Fibrillin 2"/>
    <property type="match status" value="2"/>
</dbReference>
<feature type="domain" description="EGF-like" evidence="16">
    <location>
        <begin position="1329"/>
        <end position="1369"/>
    </location>
</feature>
<dbReference type="InterPro" id="IPR052080">
    <property type="entry name" value="vWF_C/EGF_Fibrillin"/>
</dbReference>
<feature type="domain" description="EGF-like" evidence="16">
    <location>
        <begin position="2456"/>
        <end position="2496"/>
    </location>
</feature>
<dbReference type="InterPro" id="IPR036773">
    <property type="entry name" value="TB_dom_sf"/>
</dbReference>
<feature type="domain" description="TB" evidence="17">
    <location>
        <begin position="2349"/>
        <end position="2402"/>
    </location>
</feature>
<dbReference type="PROSITE" id="PS00022">
    <property type="entry name" value="EGF_1"/>
    <property type="match status" value="1"/>
</dbReference>
<dbReference type="FunFam" id="3.90.290.10:FF:000011">
    <property type="entry name" value="Fibrillin 2"/>
    <property type="match status" value="1"/>
</dbReference>
<dbReference type="GO" id="GO:0009887">
    <property type="term" value="P:animal organ morphogenesis"/>
    <property type="evidence" value="ECO:0007669"/>
    <property type="project" value="UniProtKB-ARBA"/>
</dbReference>
<dbReference type="FunFam" id="3.90.290.10:FF:000009">
    <property type="entry name" value="Fibrillin 2"/>
    <property type="match status" value="1"/>
</dbReference>
<dbReference type="FunFam" id="2.10.25.10:FF:000017">
    <property type="entry name" value="latent-transforming growth factor beta-binding protein 4 isoform X1"/>
    <property type="match status" value="1"/>
</dbReference>
<feature type="domain" description="EGF-like" evidence="16">
    <location>
        <begin position="2619"/>
        <end position="2659"/>
    </location>
</feature>
<feature type="chain" id="PRO_5026894863" description="Fibrillin-1" evidence="15">
    <location>
        <begin position="26"/>
        <end position="2876"/>
    </location>
</feature>
<dbReference type="SMART" id="SM00179">
    <property type="entry name" value="EGF_CA"/>
    <property type="match status" value="44"/>
</dbReference>
<feature type="domain" description="EGF-like" evidence="16">
    <location>
        <begin position="2414"/>
        <end position="2455"/>
    </location>
</feature>
<feature type="disulfide bond" evidence="14">
    <location>
        <begin position="1903"/>
        <end position="1913"/>
    </location>
</feature>
<keyword evidence="4" id="KW-0272">Extracellular matrix</keyword>
<dbReference type="FunFam" id="2.10.25.10:FF:000133">
    <property type="entry name" value="Fibrillin 3"/>
    <property type="match status" value="1"/>
</dbReference>
<keyword evidence="5 14" id="KW-0245">EGF-like domain</keyword>
<feature type="domain" description="EGF-like" evidence="16">
    <location>
        <begin position="1614"/>
        <end position="1655"/>
    </location>
</feature>
<evidence type="ECO:0000256" key="1">
    <source>
        <dbReference type="ARBA" id="ARBA00004498"/>
    </source>
</evidence>
<dbReference type="GO" id="GO:0001527">
    <property type="term" value="C:microfibril"/>
    <property type="evidence" value="ECO:0007669"/>
    <property type="project" value="UniProtKB-ARBA"/>
</dbReference>
<dbReference type="Gene3D" id="3.90.290.10">
    <property type="entry name" value="TGF-beta binding (TB) domain"/>
    <property type="match status" value="9"/>
</dbReference>
<reference evidence="19" key="1">
    <citation type="submission" date="2025-08" db="UniProtKB">
        <authorList>
            <consortium name="RefSeq"/>
        </authorList>
    </citation>
    <scope>IDENTIFICATION</scope>
</reference>
<dbReference type="FunFam" id="2.10.25.10:FF:000097">
    <property type="entry name" value="Fibrillin 2"/>
    <property type="match status" value="1"/>
</dbReference>
<feature type="domain" description="EGF-like" evidence="16">
    <location>
        <begin position="250"/>
        <end position="291"/>
    </location>
</feature>
<dbReference type="InterPro" id="IPR026823">
    <property type="entry name" value="cEGF"/>
</dbReference>
<feature type="domain" description="EGF-like" evidence="16">
    <location>
        <begin position="917"/>
        <end position="958"/>
    </location>
</feature>
<comment type="similarity">
    <text evidence="2">Belongs to the fibrillin family.</text>
</comment>
<evidence type="ECO:0000256" key="6">
    <source>
        <dbReference type="ARBA" id="ARBA00022553"/>
    </source>
</evidence>
<feature type="disulfide bond" evidence="14">
    <location>
        <begin position="818"/>
        <end position="828"/>
    </location>
</feature>
<feature type="domain" description="EGF-like" evidence="16">
    <location>
        <begin position="1035"/>
        <end position="1076"/>
    </location>
</feature>
<feature type="domain" description="EGF-like" evidence="16">
    <location>
        <begin position="1773"/>
        <end position="1814"/>
    </location>
</feature>
<dbReference type="Pfam" id="PF18193">
    <property type="entry name" value="Fibrillin_U_N"/>
    <property type="match status" value="1"/>
</dbReference>
<dbReference type="PROSITE" id="PS51364">
    <property type="entry name" value="TB"/>
    <property type="match status" value="9"/>
</dbReference>
<dbReference type="Pfam" id="PF07645">
    <property type="entry name" value="EGF_CA"/>
    <property type="match status" value="36"/>
</dbReference>
<evidence type="ECO:0000256" key="9">
    <source>
        <dbReference type="ARBA" id="ARBA00022737"/>
    </source>
</evidence>
<dbReference type="SUPFAM" id="SSF57581">
    <property type="entry name" value="TB module/8-cys domain"/>
    <property type="match status" value="9"/>
</dbReference>
<dbReference type="FunFam" id="2.10.25.10:FF:000014">
    <property type="entry name" value="Latent-transforming growth factor beta-binding protein 3"/>
    <property type="match status" value="1"/>
</dbReference>
<feature type="domain" description="EGF-like" evidence="16">
    <location>
        <begin position="620"/>
        <end position="660"/>
    </location>
</feature>
<feature type="disulfide bond" evidence="14">
    <location>
        <begin position="154"/>
        <end position="164"/>
    </location>
</feature>
<feature type="domain" description="EGF-like" evidence="16">
    <location>
        <begin position="2579"/>
        <end position="2618"/>
    </location>
</feature>
<dbReference type="InterPro" id="IPR024731">
    <property type="entry name" value="NELL2-like_EGF"/>
</dbReference>
<feature type="domain" description="EGF-like" evidence="16">
    <location>
        <begin position="2178"/>
        <end position="2217"/>
    </location>
</feature>
<evidence type="ECO:0000313" key="19">
    <source>
        <dbReference type="RefSeq" id="XP_030623689.1"/>
    </source>
</evidence>
<evidence type="ECO:0000256" key="12">
    <source>
        <dbReference type="ARBA" id="ARBA00023180"/>
    </source>
</evidence>
<evidence type="ECO:0000259" key="17">
    <source>
        <dbReference type="PROSITE" id="PS51364"/>
    </source>
</evidence>
<feature type="domain" description="TB" evidence="17">
    <location>
        <begin position="188"/>
        <end position="231"/>
    </location>
</feature>
<keyword evidence="3" id="KW-0964">Secreted</keyword>
<feature type="domain" description="EGF-like" evidence="16">
    <location>
        <begin position="1120"/>
        <end position="1161"/>
    </location>
</feature>